<dbReference type="EMBL" id="QAON01000003">
    <property type="protein sequence ID" value="PTQ90334.1"/>
    <property type="molecule type" value="Genomic_DNA"/>
</dbReference>
<dbReference type="GO" id="GO:1904680">
    <property type="term" value="F:peptide transmembrane transporter activity"/>
    <property type="evidence" value="ECO:0007669"/>
    <property type="project" value="TreeGrafter"/>
</dbReference>
<name>A0A2T5J1L5_9GAMM</name>
<dbReference type="InterPro" id="IPR030678">
    <property type="entry name" value="Peptide/Ni-bd"/>
</dbReference>
<reference evidence="4 5" key="1">
    <citation type="submission" date="2018-04" db="EMBL/GenBank/DDBJ databases">
        <title>Genomic Encyclopedia of Archaeal and Bacterial Type Strains, Phase II (KMG-II): from individual species to whole genera.</title>
        <authorList>
            <person name="Goeker M."/>
        </authorList>
    </citation>
    <scope>NUCLEOTIDE SEQUENCE [LARGE SCALE GENOMIC DNA]</scope>
    <source>
        <strain evidence="4 5">DSM 5822</strain>
    </source>
</reference>
<keyword evidence="1 2" id="KW-0732">Signal</keyword>
<dbReference type="GO" id="GO:0030288">
    <property type="term" value="C:outer membrane-bounded periplasmic space"/>
    <property type="evidence" value="ECO:0007669"/>
    <property type="project" value="TreeGrafter"/>
</dbReference>
<dbReference type="GO" id="GO:0015833">
    <property type="term" value="P:peptide transport"/>
    <property type="evidence" value="ECO:0007669"/>
    <property type="project" value="TreeGrafter"/>
</dbReference>
<dbReference type="PANTHER" id="PTHR30290">
    <property type="entry name" value="PERIPLASMIC BINDING COMPONENT OF ABC TRANSPORTER"/>
    <property type="match status" value="1"/>
</dbReference>
<feature type="domain" description="Solute-binding protein family 5" evidence="3">
    <location>
        <begin position="99"/>
        <end position="504"/>
    </location>
</feature>
<proteinExistence type="predicted"/>
<dbReference type="FunFam" id="3.10.105.10:FF:000005">
    <property type="entry name" value="ABC transporter substrate-binding protein"/>
    <property type="match status" value="1"/>
</dbReference>
<dbReference type="Pfam" id="PF00496">
    <property type="entry name" value="SBP_bac_5"/>
    <property type="match status" value="1"/>
</dbReference>
<protein>
    <submittedName>
        <fullName evidence="4">Microcin C transport system substrate-binding protein</fullName>
    </submittedName>
</protein>
<dbReference type="InterPro" id="IPR039424">
    <property type="entry name" value="SBP_5"/>
</dbReference>
<feature type="signal peptide" evidence="2">
    <location>
        <begin position="1"/>
        <end position="19"/>
    </location>
</feature>
<keyword evidence="5" id="KW-1185">Reference proteome</keyword>
<evidence type="ECO:0000313" key="4">
    <source>
        <dbReference type="EMBL" id="PTQ90334.1"/>
    </source>
</evidence>
<accession>A0A2T5J1L5</accession>
<sequence>MKRFSLGLLIAILSNYSVAAVEITNAIALHGKPLLSQNFSAFPYANPQAPKGGDLRLSSLGGFDSTNPFIDKGNAIDGTDYLYDSLTVASLDEPFSRYGLLADKIERDTDDASWIIYHINPAAKFSDGVAVTAEDVAFTFNLLKKEGSAGLKNYYRDIDKVEALDKQRVKFSFKVKNNRELGLIVGEQSILPKHFWAKRNFNSTNLDIPLGSGPYILSKIDAGRSITYQRNPNYWGANLAVNKGRYNFNTITYVSYRDTTVALEGFKAGQYDFRRENSAKNWATAYDFPALKQGLVQKYTETDNTPQGMQGFLFNIRRPVFQDIRVRQALAYAFDFEWSNRTLFYNAYTRTNSYFANSELASTGLPSAAELALLEPYRQQLPASVFANAYQAPKTDGSGNLRASLMTAQQLLASAGWTIKNGKLTNNKNERFSFEMLLVQPEFERIVQPFKQNLARLGIDMSIRVIDTPQYINRMRDFDFDMTVGGFPQSLSPGNEQRGFFGSKAADTDSSHNLIGVKNPVVDALIEKIIAASTREQLVTASRALDRVLLAHHYVIPHYHINKYRIAYWNYLEQPKIKAKYSLGLDFWWANSQKLTKVRAAQGVK</sequence>
<dbReference type="AlphaFoldDB" id="A0A2T5J1L5"/>
<evidence type="ECO:0000313" key="5">
    <source>
        <dbReference type="Proteomes" id="UP000244223"/>
    </source>
</evidence>
<evidence type="ECO:0000256" key="1">
    <source>
        <dbReference type="ARBA" id="ARBA00022729"/>
    </source>
</evidence>
<organism evidence="4 5">
    <name type="scientific">Agitococcus lubricus</name>
    <dbReference type="NCBI Taxonomy" id="1077255"/>
    <lineage>
        <taxon>Bacteria</taxon>
        <taxon>Pseudomonadati</taxon>
        <taxon>Pseudomonadota</taxon>
        <taxon>Gammaproteobacteria</taxon>
        <taxon>Moraxellales</taxon>
        <taxon>Moraxellaceae</taxon>
        <taxon>Agitococcus</taxon>
    </lineage>
</organism>
<comment type="caution">
    <text evidence="4">The sequence shown here is derived from an EMBL/GenBank/DDBJ whole genome shotgun (WGS) entry which is preliminary data.</text>
</comment>
<dbReference type="PIRSF" id="PIRSF002741">
    <property type="entry name" value="MppA"/>
    <property type="match status" value="1"/>
</dbReference>
<dbReference type="PANTHER" id="PTHR30290:SF64">
    <property type="entry name" value="ABC TRANSPORTER PERIPLASMIC BINDING PROTEIN"/>
    <property type="match status" value="1"/>
</dbReference>
<dbReference type="Gene3D" id="3.10.105.10">
    <property type="entry name" value="Dipeptide-binding Protein, Domain 3"/>
    <property type="match status" value="1"/>
</dbReference>
<evidence type="ECO:0000256" key="2">
    <source>
        <dbReference type="SAM" id="SignalP"/>
    </source>
</evidence>
<dbReference type="Gene3D" id="3.40.190.10">
    <property type="entry name" value="Periplasmic binding protein-like II"/>
    <property type="match status" value="1"/>
</dbReference>
<dbReference type="OrthoDB" id="9796817at2"/>
<dbReference type="CDD" id="cd08497">
    <property type="entry name" value="MbnE-like"/>
    <property type="match status" value="1"/>
</dbReference>
<dbReference type="Proteomes" id="UP000244223">
    <property type="component" value="Unassembled WGS sequence"/>
</dbReference>
<evidence type="ECO:0000259" key="3">
    <source>
        <dbReference type="Pfam" id="PF00496"/>
    </source>
</evidence>
<dbReference type="InterPro" id="IPR000914">
    <property type="entry name" value="SBP_5_dom"/>
</dbReference>
<dbReference type="SUPFAM" id="SSF53850">
    <property type="entry name" value="Periplasmic binding protein-like II"/>
    <property type="match status" value="1"/>
</dbReference>
<dbReference type="RefSeq" id="WP_107864781.1">
    <property type="nucleotide sequence ID" value="NZ_QAON01000003.1"/>
</dbReference>
<dbReference type="GO" id="GO:0042884">
    <property type="term" value="P:microcin transport"/>
    <property type="evidence" value="ECO:0007669"/>
    <property type="project" value="TreeGrafter"/>
</dbReference>
<feature type="chain" id="PRO_5031402314" evidence="2">
    <location>
        <begin position="20"/>
        <end position="605"/>
    </location>
</feature>
<gene>
    <name evidence="4" type="ORF">C8N29_10387</name>
</gene>
<dbReference type="GO" id="GO:0043190">
    <property type="term" value="C:ATP-binding cassette (ABC) transporter complex"/>
    <property type="evidence" value="ECO:0007669"/>
    <property type="project" value="InterPro"/>
</dbReference>